<dbReference type="OrthoDB" id="15213at2157"/>
<gene>
    <name evidence="2" type="ORF">Pdsh_00130</name>
    <name evidence="1" type="ORF">Pyrde_1101</name>
</gene>
<dbReference type="Proteomes" id="UP000058613">
    <property type="component" value="Chromosome"/>
</dbReference>
<dbReference type="Proteomes" id="UP000196694">
    <property type="component" value="Unassembled WGS sequence"/>
</dbReference>
<proteinExistence type="predicted"/>
<dbReference type="AlphaFoldDB" id="A0A0P0N384"/>
<protein>
    <submittedName>
        <fullName evidence="1">Uncharacterized protein</fullName>
    </submittedName>
</protein>
<reference evidence="2 4" key="2">
    <citation type="submission" date="2017-05" db="EMBL/GenBank/DDBJ databases">
        <title>The draft genome of the hyperthermophilic archaeon 'Pyrodictium delaneyi strain Hulk', an iron and nitrate reducer, reveals the capacity for sulfate reduction.</title>
        <authorList>
            <person name="Demey L.M."/>
            <person name="Miller C."/>
            <person name="Manzella M."/>
            <person name="Reguera G."/>
            <person name="Kashefi K."/>
        </authorList>
    </citation>
    <scope>NUCLEOTIDE SEQUENCE [LARGE SCALE GENOMIC DNA]</scope>
    <source>
        <strain evidence="2 4">Hulk</strain>
    </source>
</reference>
<dbReference type="EMBL" id="NCQP01000001">
    <property type="protein sequence ID" value="OWJ55275.1"/>
    <property type="molecule type" value="Genomic_DNA"/>
</dbReference>
<dbReference type="STRING" id="1273541.Pyrde_1101"/>
<evidence type="ECO:0000313" key="3">
    <source>
        <dbReference type="Proteomes" id="UP000058613"/>
    </source>
</evidence>
<reference evidence="1 3" key="1">
    <citation type="submission" date="2015-10" db="EMBL/GenBank/DDBJ databases">
        <title>Complete genome sequence of hyperthermophilic archaeon Pyrodictium delaneyi Su06.</title>
        <authorList>
            <person name="Jung J.-H."/>
            <person name="Lin J."/>
            <person name="Holden J.F."/>
            <person name="Park C.-S."/>
        </authorList>
    </citation>
    <scope>NUCLEOTIDE SEQUENCE [LARGE SCALE GENOMIC DNA]</scope>
    <source>
        <strain evidence="1 3">Su06</strain>
    </source>
</reference>
<dbReference type="RefSeq" id="WP_055408922.1">
    <property type="nucleotide sequence ID" value="NZ_CP013011.1"/>
</dbReference>
<organism evidence="1 3">
    <name type="scientific">Pyrodictium delaneyi</name>
    <dbReference type="NCBI Taxonomy" id="1273541"/>
    <lineage>
        <taxon>Archaea</taxon>
        <taxon>Thermoproteota</taxon>
        <taxon>Thermoprotei</taxon>
        <taxon>Desulfurococcales</taxon>
        <taxon>Pyrodictiaceae</taxon>
        <taxon>Pyrodictium</taxon>
    </lineage>
</organism>
<keyword evidence="4" id="KW-1185">Reference proteome</keyword>
<evidence type="ECO:0000313" key="4">
    <source>
        <dbReference type="Proteomes" id="UP000196694"/>
    </source>
</evidence>
<evidence type="ECO:0000313" key="1">
    <source>
        <dbReference type="EMBL" id="ALL01149.1"/>
    </source>
</evidence>
<dbReference type="KEGG" id="pdl:Pyrde_1101"/>
<dbReference type="EMBL" id="CP013011">
    <property type="protein sequence ID" value="ALL01149.1"/>
    <property type="molecule type" value="Genomic_DNA"/>
</dbReference>
<dbReference type="GeneID" id="26099439"/>
<evidence type="ECO:0000313" key="2">
    <source>
        <dbReference type="EMBL" id="OWJ55275.1"/>
    </source>
</evidence>
<name>A0A0P0N384_9CREN</name>
<sequence length="119" mass="13403">MQLIDAIRTSLKAAKVPGQVSAKAIALVEEVLETYNIRSTRELYELPDWNLWLVMIKSLLSPLSRLLRREGYCHANSFVVGALMTLDERIAALIREWVRTRCSAGNDPCCKNPPCCNLV</sequence>
<accession>A0A0P0N384</accession>